<accession>A0ABQ8XUM1</accession>
<comment type="caution">
    <text evidence="2">The sequence shown here is derived from an EMBL/GenBank/DDBJ whole genome shotgun (WGS) entry which is preliminary data.</text>
</comment>
<feature type="compositionally biased region" description="Basic residues" evidence="1">
    <location>
        <begin position="67"/>
        <end position="79"/>
    </location>
</feature>
<keyword evidence="3" id="KW-1185">Reference proteome</keyword>
<feature type="compositionally biased region" description="Low complexity" evidence="1">
    <location>
        <begin position="424"/>
        <end position="433"/>
    </location>
</feature>
<evidence type="ECO:0000256" key="1">
    <source>
        <dbReference type="SAM" id="MobiDB-lite"/>
    </source>
</evidence>
<feature type="compositionally biased region" description="Basic and acidic residues" evidence="1">
    <location>
        <begin position="414"/>
        <end position="423"/>
    </location>
</feature>
<reference evidence="2" key="1">
    <citation type="submission" date="2022-08" db="EMBL/GenBank/DDBJ databases">
        <title>Novel sulfate-reducing endosymbionts in the free-living metamonad Anaeramoeba.</title>
        <authorList>
            <person name="Jerlstrom-Hultqvist J."/>
            <person name="Cepicka I."/>
            <person name="Gallot-Lavallee L."/>
            <person name="Salas-Leiva D."/>
            <person name="Curtis B.A."/>
            <person name="Zahonova K."/>
            <person name="Pipaliya S."/>
            <person name="Dacks J."/>
            <person name="Roger A.J."/>
        </authorList>
    </citation>
    <scope>NUCLEOTIDE SEQUENCE</scope>
    <source>
        <strain evidence="2">Schooner1</strain>
    </source>
</reference>
<feature type="region of interest" description="Disordered" evidence="1">
    <location>
        <begin position="50"/>
        <end position="88"/>
    </location>
</feature>
<dbReference type="Proteomes" id="UP001150062">
    <property type="component" value="Unassembled WGS sequence"/>
</dbReference>
<organism evidence="2 3">
    <name type="scientific">Anaeramoeba flamelloides</name>
    <dbReference type="NCBI Taxonomy" id="1746091"/>
    <lineage>
        <taxon>Eukaryota</taxon>
        <taxon>Metamonada</taxon>
        <taxon>Anaeramoebidae</taxon>
        <taxon>Anaeramoeba</taxon>
    </lineage>
</organism>
<protein>
    <submittedName>
        <fullName evidence="2">Uncharacterized protein</fullName>
    </submittedName>
</protein>
<sequence>MSVLFEQQDTNEKQMEEIKTIFVKAKKEENENENEKVQVKGRVICQVIQKENENKKRNQNKGLTLKSKSKPKLKSKTKPTAKTNKKDQNLADFLRSKRIIRQKGHQYLTQALNTLNKPSNTNDILEQIKLLFPSLWEGYMEYFKTKKDADRSIRIFVVENPINTMKVSRKRWTKKSRPKKNFDFNQHFYFEQSIGSERRCRIGLKKWLKPNQGFLNSKTNLTNEEKIFDSDLPQKLIGTSLYSSEKERRIVSKYLIPSDHFGNKKIKKEIGLSDLCTGPKNKPKVKRKFENLNQNQITQETGTKNEMVNGNMHISNNIKAEKDDQQNNFPSINNDLEFKLKQDRFFNSELFALRKRNFHFNLDPNERGNGWEKRNQNTLPYGLQNFRPSLVNKVQKSRRILSQDNSKLDNVYENENKNRHDNDNGNGNDQDNNTKSKQIISEIIKNYSEKYENVLFELQTQKRPKLKLAEEIIGMNLPSSVLPSVLKRVGCGDKIVIMLINKYSEMRNEDKPEIINALITYVLKFL</sequence>
<dbReference type="EMBL" id="JAOAOG010000256">
    <property type="protein sequence ID" value="KAJ6235774.1"/>
    <property type="molecule type" value="Genomic_DNA"/>
</dbReference>
<feature type="compositionally biased region" description="Basic and acidic residues" evidence="1">
    <location>
        <begin position="364"/>
        <end position="375"/>
    </location>
</feature>
<feature type="region of interest" description="Disordered" evidence="1">
    <location>
        <begin position="363"/>
        <end position="435"/>
    </location>
</feature>
<evidence type="ECO:0000313" key="2">
    <source>
        <dbReference type="EMBL" id="KAJ6235774.1"/>
    </source>
</evidence>
<proteinExistence type="predicted"/>
<evidence type="ECO:0000313" key="3">
    <source>
        <dbReference type="Proteomes" id="UP001150062"/>
    </source>
</evidence>
<gene>
    <name evidence="2" type="ORF">M0813_28607</name>
</gene>
<name>A0ABQ8XUM1_9EUKA</name>